<keyword evidence="5 6" id="KW-0472">Membrane</keyword>
<gene>
    <name evidence="7" type="ORF">LCGC14_0957180</name>
</gene>
<dbReference type="InterPro" id="IPR022791">
    <property type="entry name" value="L-PG_synthase/AglD"/>
</dbReference>
<comment type="caution">
    <text evidence="7">The sequence shown here is derived from an EMBL/GenBank/DDBJ whole genome shotgun (WGS) entry which is preliminary data.</text>
</comment>
<dbReference type="AlphaFoldDB" id="A0A0F9QYX6"/>
<dbReference type="GO" id="GO:0005886">
    <property type="term" value="C:plasma membrane"/>
    <property type="evidence" value="ECO:0007669"/>
    <property type="project" value="UniProtKB-SubCell"/>
</dbReference>
<evidence type="ECO:0000256" key="5">
    <source>
        <dbReference type="ARBA" id="ARBA00023136"/>
    </source>
</evidence>
<evidence type="ECO:0000256" key="6">
    <source>
        <dbReference type="SAM" id="Phobius"/>
    </source>
</evidence>
<dbReference type="Pfam" id="PF03706">
    <property type="entry name" value="LPG_synthase_TM"/>
    <property type="match status" value="1"/>
</dbReference>
<dbReference type="EMBL" id="LAZR01003441">
    <property type="protein sequence ID" value="KKN18296.1"/>
    <property type="molecule type" value="Genomic_DNA"/>
</dbReference>
<keyword evidence="2" id="KW-1003">Cell membrane</keyword>
<reference evidence="7" key="1">
    <citation type="journal article" date="2015" name="Nature">
        <title>Complex archaea that bridge the gap between prokaryotes and eukaryotes.</title>
        <authorList>
            <person name="Spang A."/>
            <person name="Saw J.H."/>
            <person name="Jorgensen S.L."/>
            <person name="Zaremba-Niedzwiedzka K."/>
            <person name="Martijn J."/>
            <person name="Lind A.E."/>
            <person name="van Eijk R."/>
            <person name="Schleper C."/>
            <person name="Guy L."/>
            <person name="Ettema T.J."/>
        </authorList>
    </citation>
    <scope>NUCLEOTIDE SEQUENCE</scope>
</reference>
<accession>A0A0F9QYX6</accession>
<keyword evidence="4 6" id="KW-1133">Transmembrane helix</keyword>
<evidence type="ECO:0000256" key="1">
    <source>
        <dbReference type="ARBA" id="ARBA00004651"/>
    </source>
</evidence>
<evidence type="ECO:0000256" key="3">
    <source>
        <dbReference type="ARBA" id="ARBA00022692"/>
    </source>
</evidence>
<feature type="transmembrane region" description="Helical" evidence="6">
    <location>
        <begin position="12"/>
        <end position="32"/>
    </location>
</feature>
<protein>
    <recommendedName>
        <fullName evidence="8">Flippase-like domain-containing protein</fullName>
    </recommendedName>
</protein>
<feature type="transmembrane region" description="Helical" evidence="6">
    <location>
        <begin position="171"/>
        <end position="190"/>
    </location>
</feature>
<evidence type="ECO:0000313" key="7">
    <source>
        <dbReference type="EMBL" id="KKN18296.1"/>
    </source>
</evidence>
<evidence type="ECO:0008006" key="8">
    <source>
        <dbReference type="Google" id="ProtNLM"/>
    </source>
</evidence>
<evidence type="ECO:0000256" key="2">
    <source>
        <dbReference type="ARBA" id="ARBA00022475"/>
    </source>
</evidence>
<keyword evidence="3 6" id="KW-0812">Transmembrane</keyword>
<evidence type="ECO:0000256" key="4">
    <source>
        <dbReference type="ARBA" id="ARBA00022989"/>
    </source>
</evidence>
<feature type="transmembrane region" description="Helical" evidence="6">
    <location>
        <begin position="38"/>
        <end position="61"/>
    </location>
</feature>
<organism evidence="7">
    <name type="scientific">marine sediment metagenome</name>
    <dbReference type="NCBI Taxonomy" id="412755"/>
    <lineage>
        <taxon>unclassified sequences</taxon>
        <taxon>metagenomes</taxon>
        <taxon>ecological metagenomes</taxon>
    </lineage>
</organism>
<proteinExistence type="predicted"/>
<feature type="transmembrane region" description="Helical" evidence="6">
    <location>
        <begin position="109"/>
        <end position="134"/>
    </location>
</feature>
<comment type="subcellular location">
    <subcellularLocation>
        <location evidence="1">Cell membrane</location>
        <topology evidence="1">Multi-pass membrane protein</topology>
    </subcellularLocation>
</comment>
<name>A0A0F9QYX6_9ZZZZ</name>
<sequence>MVDGIASVVISRAIMTITQIIFVMLGVGFILFKLNISGSRLISSIAITLLGIPIILFIIFIQKRGLFASLLKLLRIFRIRLRYIEDREHKLKELDESIFQFYSHSKKSFFISFTFYFLGWIAGMIEVFLILYLLGIPIELISTYIIESLSTVARGITSFIPGSVGGQEGGIIMIFMSLELSASVALTFGILRRLRELIWITAGLFILSRLEWAIAESTTEK</sequence>